<dbReference type="GO" id="GO:0018773">
    <property type="term" value="F:acetylpyruvate hydrolase activity"/>
    <property type="evidence" value="ECO:0007669"/>
    <property type="project" value="TreeGrafter"/>
</dbReference>
<dbReference type="RefSeq" id="WP_109837219.1">
    <property type="nucleotide sequence ID" value="NZ_QGKM01000017.1"/>
</dbReference>
<dbReference type="Proteomes" id="UP000245539">
    <property type="component" value="Unassembled WGS sequence"/>
</dbReference>
<dbReference type="PANTHER" id="PTHR11820">
    <property type="entry name" value="ACYLPYRUVASE"/>
    <property type="match status" value="1"/>
</dbReference>
<comment type="caution">
    <text evidence="3">The sequence shown here is derived from an EMBL/GenBank/DDBJ whole genome shotgun (WGS) entry which is preliminary data.</text>
</comment>
<dbReference type="AlphaFoldDB" id="A0A317CIZ8"/>
<dbReference type="InterPro" id="IPR036663">
    <property type="entry name" value="Fumarylacetoacetase_C_sf"/>
</dbReference>
<sequence length="203" mass="22303">MKSIVLDGQAVTPSKIICIGRNYVGHIEELNNEVPEEPVIFLKPNSSIAKDACSGTDTPVHYEGEMCFVVKDGKLSAVGFGLDLTKREVQSRLKKKGLPWERAKCFDGSAVFSDFVNFDGELSDLRMELSINGELIQQAGYELMMNKPEDILQEVSTFLSLEDGDVIMTGTPKGVGVLNAGDKFAGSIYSGNDRVIYQEWTIV</sequence>
<dbReference type="PANTHER" id="PTHR11820:SF7">
    <property type="entry name" value="ACYLPYRUVASE FAHD1, MITOCHONDRIAL"/>
    <property type="match status" value="1"/>
</dbReference>
<accession>A0A317CIZ8</accession>
<reference evidence="3 4" key="1">
    <citation type="submission" date="2018-05" db="EMBL/GenBank/DDBJ databases">
        <title>Leucothrix arctica sp. nov., isolated from Arctic seawater.</title>
        <authorList>
            <person name="Choi A."/>
            <person name="Baek K."/>
        </authorList>
    </citation>
    <scope>NUCLEOTIDE SEQUENCE [LARGE SCALE GENOMIC DNA]</scope>
    <source>
        <strain evidence="3 4">JCM 18388</strain>
    </source>
</reference>
<name>A0A317CIZ8_9GAMM</name>
<dbReference type="OrthoDB" id="9805307at2"/>
<keyword evidence="1" id="KW-0479">Metal-binding</keyword>
<dbReference type="GO" id="GO:0046872">
    <property type="term" value="F:metal ion binding"/>
    <property type="evidence" value="ECO:0007669"/>
    <property type="project" value="UniProtKB-KW"/>
</dbReference>
<keyword evidence="4" id="KW-1185">Reference proteome</keyword>
<organism evidence="3 4">
    <name type="scientific">Leucothrix pacifica</name>
    <dbReference type="NCBI Taxonomy" id="1247513"/>
    <lineage>
        <taxon>Bacteria</taxon>
        <taxon>Pseudomonadati</taxon>
        <taxon>Pseudomonadota</taxon>
        <taxon>Gammaproteobacteria</taxon>
        <taxon>Thiotrichales</taxon>
        <taxon>Thiotrichaceae</taxon>
        <taxon>Leucothrix</taxon>
    </lineage>
</organism>
<dbReference type="Gene3D" id="3.90.850.10">
    <property type="entry name" value="Fumarylacetoacetase-like, C-terminal domain"/>
    <property type="match status" value="1"/>
</dbReference>
<evidence type="ECO:0000313" key="3">
    <source>
        <dbReference type="EMBL" id="PWQ98247.1"/>
    </source>
</evidence>
<protein>
    <submittedName>
        <fullName evidence="3">2-keto-4-pentenoate hydratase</fullName>
    </submittedName>
</protein>
<proteinExistence type="predicted"/>
<evidence type="ECO:0000259" key="2">
    <source>
        <dbReference type="Pfam" id="PF01557"/>
    </source>
</evidence>
<dbReference type="InterPro" id="IPR011234">
    <property type="entry name" value="Fumarylacetoacetase-like_C"/>
</dbReference>
<feature type="domain" description="Fumarylacetoacetase-like C-terminal" evidence="2">
    <location>
        <begin position="15"/>
        <end position="184"/>
    </location>
</feature>
<evidence type="ECO:0000256" key="1">
    <source>
        <dbReference type="ARBA" id="ARBA00022723"/>
    </source>
</evidence>
<dbReference type="EMBL" id="QGKM01000017">
    <property type="protein sequence ID" value="PWQ98247.1"/>
    <property type="molecule type" value="Genomic_DNA"/>
</dbReference>
<dbReference type="SUPFAM" id="SSF56529">
    <property type="entry name" value="FAH"/>
    <property type="match status" value="1"/>
</dbReference>
<dbReference type="Pfam" id="PF01557">
    <property type="entry name" value="FAA_hydrolase"/>
    <property type="match status" value="1"/>
</dbReference>
<gene>
    <name evidence="3" type="ORF">DKW60_08460</name>
</gene>
<evidence type="ECO:0000313" key="4">
    <source>
        <dbReference type="Proteomes" id="UP000245539"/>
    </source>
</evidence>